<organism evidence="1">
    <name type="scientific">bioreactor metagenome</name>
    <dbReference type="NCBI Taxonomy" id="1076179"/>
    <lineage>
        <taxon>unclassified sequences</taxon>
        <taxon>metagenomes</taxon>
        <taxon>ecological metagenomes</taxon>
    </lineage>
</organism>
<name>A0A644YWP2_9ZZZZ</name>
<comment type="caution">
    <text evidence="1">The sequence shown here is derived from an EMBL/GenBank/DDBJ whole genome shotgun (WGS) entry which is preliminary data.</text>
</comment>
<reference evidence="1" key="1">
    <citation type="submission" date="2019-08" db="EMBL/GenBank/DDBJ databases">
        <authorList>
            <person name="Kucharzyk K."/>
            <person name="Murdoch R.W."/>
            <person name="Higgins S."/>
            <person name="Loffler F."/>
        </authorList>
    </citation>
    <scope>NUCLEOTIDE SEQUENCE</scope>
</reference>
<evidence type="ECO:0000313" key="1">
    <source>
        <dbReference type="EMBL" id="MPM32438.1"/>
    </source>
</evidence>
<dbReference type="EMBL" id="VSSQ01006362">
    <property type="protein sequence ID" value="MPM32438.1"/>
    <property type="molecule type" value="Genomic_DNA"/>
</dbReference>
<evidence type="ECO:0008006" key="2">
    <source>
        <dbReference type="Google" id="ProtNLM"/>
    </source>
</evidence>
<protein>
    <recommendedName>
        <fullName evidence="2">Uracil-DNA glycosylase-like domain-containing protein</fullName>
    </recommendedName>
</protein>
<proteinExistence type="predicted"/>
<gene>
    <name evidence="1" type="ORF">SDC9_79000</name>
</gene>
<accession>A0A644YWP2</accession>
<dbReference type="AlphaFoldDB" id="A0A644YWP2"/>
<sequence length="211" mass="24355">MKRNCGDIESKIWLIGDSEPDNCSDKLENPLDLKHPTVHNIVTPILDQIQDGLFDEGIRIDWNKLYIRNAVKSSSDWKDESVLSEEVLNLRSLINKYSPIIIMSFGARAFEFVRRALNEESKKLNSWGTYELGQEFAQRCKRFDVKVTNIIPLLHASICRGKFIEAHKNFCTGIKDINKMDEDNYFIATGKTIAPILIENKNNFDCWKISR</sequence>